<dbReference type="EMBL" id="JAENGZ010001188">
    <property type="protein sequence ID" value="KAG6949914.1"/>
    <property type="molecule type" value="Genomic_DNA"/>
</dbReference>
<sequence length="71" mass="7572">MIIKDGKRQEAAQISEETKIIATAANTARASVVDVVEEITQSADGTKREVVEELGPVESVRNVCGATVTEE</sequence>
<reference evidence="1" key="1">
    <citation type="submission" date="2021-01" db="EMBL/GenBank/DDBJ databases">
        <title>Phytophthora aleatoria, a newly-described species from Pinus radiata is distinct from Phytophthora cactorum isolates based on comparative genomics.</title>
        <authorList>
            <person name="Mcdougal R."/>
            <person name="Panda P."/>
            <person name="Williams N."/>
            <person name="Studholme D.J."/>
        </authorList>
    </citation>
    <scope>NUCLEOTIDE SEQUENCE</scope>
    <source>
        <strain evidence="1">NZFS 3830</strain>
    </source>
</reference>
<dbReference type="VEuPathDB" id="FungiDB:PC110_g16048"/>
<evidence type="ECO:0000313" key="1">
    <source>
        <dbReference type="EMBL" id="KAG6949914.1"/>
    </source>
</evidence>
<comment type="caution">
    <text evidence="1">The sequence shown here is derived from an EMBL/GenBank/DDBJ whole genome shotgun (WGS) entry which is preliminary data.</text>
</comment>
<proteinExistence type="predicted"/>
<accession>A0A8T1TW89</accession>
<evidence type="ECO:0000313" key="2">
    <source>
        <dbReference type="Proteomes" id="UP000688947"/>
    </source>
</evidence>
<organism evidence="1 2">
    <name type="scientific">Phytophthora cactorum</name>
    <dbReference type="NCBI Taxonomy" id="29920"/>
    <lineage>
        <taxon>Eukaryota</taxon>
        <taxon>Sar</taxon>
        <taxon>Stramenopiles</taxon>
        <taxon>Oomycota</taxon>
        <taxon>Peronosporomycetes</taxon>
        <taxon>Peronosporales</taxon>
        <taxon>Peronosporaceae</taxon>
        <taxon>Phytophthora</taxon>
    </lineage>
</organism>
<name>A0A8T1TW89_9STRA</name>
<protein>
    <submittedName>
        <fullName evidence="1">Uncharacterized protein</fullName>
    </submittedName>
</protein>
<dbReference type="AlphaFoldDB" id="A0A8T1TW89"/>
<dbReference type="OrthoDB" id="10286926at2759"/>
<gene>
    <name evidence="1" type="ORF">JG687_00014553</name>
</gene>
<dbReference type="Proteomes" id="UP000688947">
    <property type="component" value="Unassembled WGS sequence"/>
</dbReference>